<evidence type="ECO:0000256" key="1">
    <source>
        <dbReference type="ARBA" id="ARBA00023121"/>
    </source>
</evidence>
<accession>A0A1G9F2I9</accession>
<dbReference type="PROSITE" id="PS51482">
    <property type="entry name" value="DEGV"/>
    <property type="match status" value="1"/>
</dbReference>
<dbReference type="RefSeq" id="WP_090553618.1">
    <property type="nucleotide sequence ID" value="NZ_FNFP01000004.1"/>
</dbReference>
<dbReference type="InterPro" id="IPR003797">
    <property type="entry name" value="DegV"/>
</dbReference>
<dbReference type="OrthoDB" id="9780216at2"/>
<dbReference type="AlphaFoldDB" id="A0A1G9F2I9"/>
<dbReference type="Proteomes" id="UP000198718">
    <property type="component" value="Unassembled WGS sequence"/>
</dbReference>
<dbReference type="PANTHER" id="PTHR33434">
    <property type="entry name" value="DEGV DOMAIN-CONTAINING PROTEIN DR_1986-RELATED"/>
    <property type="match status" value="1"/>
</dbReference>
<organism evidence="2 3">
    <name type="scientific">Natronincola ferrireducens</name>
    <dbReference type="NCBI Taxonomy" id="393762"/>
    <lineage>
        <taxon>Bacteria</taxon>
        <taxon>Bacillati</taxon>
        <taxon>Bacillota</taxon>
        <taxon>Clostridia</taxon>
        <taxon>Peptostreptococcales</taxon>
        <taxon>Natronincolaceae</taxon>
        <taxon>Natronincola</taxon>
    </lineage>
</organism>
<dbReference type="Gene3D" id="3.40.50.10170">
    <property type="match status" value="1"/>
</dbReference>
<sequence>MSKVKIITDSTAYIDRVFASKHNIEIIPLSVNFEGKTENEGFPGDFEEFFQRLAKSQDFPKTSQPSVGAFSVAYNKALDEGYEVVVITISSKLSGTYNSASTAATLVDETKISVIDSESTAANLKALVEIALELTNKDMAREEIVAEIEMQKKKMGIYLTVGTLDYLKKGGRLTSTAALLGSLLNIRPIIALKDGKLEGIAKVRGKKKALEKMIEAIPEETSLISICHIYALEEALELKAIVEGSFPKTRVTIEELGPVIGSHLGPKALGICFKY</sequence>
<dbReference type="InterPro" id="IPR050270">
    <property type="entry name" value="DegV_domain_contain"/>
</dbReference>
<keyword evidence="1" id="KW-0446">Lipid-binding</keyword>
<protein>
    <submittedName>
        <fullName evidence="2">EDD domain protein, DegV family</fullName>
    </submittedName>
</protein>
<gene>
    <name evidence="2" type="ORF">SAMN05660472_02065</name>
</gene>
<dbReference type="GO" id="GO:0008289">
    <property type="term" value="F:lipid binding"/>
    <property type="evidence" value="ECO:0007669"/>
    <property type="project" value="UniProtKB-KW"/>
</dbReference>
<dbReference type="STRING" id="393762.SAMN05660472_02065"/>
<dbReference type="Gene3D" id="3.30.1180.10">
    <property type="match status" value="1"/>
</dbReference>
<dbReference type="EMBL" id="FNFP01000004">
    <property type="protein sequence ID" value="SDK82602.1"/>
    <property type="molecule type" value="Genomic_DNA"/>
</dbReference>
<dbReference type="NCBIfam" id="TIGR00762">
    <property type="entry name" value="DegV"/>
    <property type="match status" value="1"/>
</dbReference>
<name>A0A1G9F2I9_9FIRM</name>
<dbReference type="PANTHER" id="PTHR33434:SF2">
    <property type="entry name" value="FATTY ACID-BINDING PROTEIN TM_1468"/>
    <property type="match status" value="1"/>
</dbReference>
<dbReference type="SUPFAM" id="SSF82549">
    <property type="entry name" value="DAK1/DegV-like"/>
    <property type="match status" value="1"/>
</dbReference>
<dbReference type="Pfam" id="PF02645">
    <property type="entry name" value="DegV"/>
    <property type="match status" value="1"/>
</dbReference>
<dbReference type="InterPro" id="IPR043168">
    <property type="entry name" value="DegV_C"/>
</dbReference>
<reference evidence="2 3" key="1">
    <citation type="submission" date="2016-10" db="EMBL/GenBank/DDBJ databases">
        <authorList>
            <person name="de Groot N.N."/>
        </authorList>
    </citation>
    <scope>NUCLEOTIDE SEQUENCE [LARGE SCALE GENOMIC DNA]</scope>
    <source>
        <strain evidence="2 3">DSM 18346</strain>
    </source>
</reference>
<keyword evidence="3" id="KW-1185">Reference proteome</keyword>
<evidence type="ECO:0000313" key="3">
    <source>
        <dbReference type="Proteomes" id="UP000198718"/>
    </source>
</evidence>
<evidence type="ECO:0000313" key="2">
    <source>
        <dbReference type="EMBL" id="SDK82602.1"/>
    </source>
</evidence>
<proteinExistence type="predicted"/>